<gene>
    <name evidence="2" type="ORF">sS8_0562</name>
</gene>
<keyword evidence="3" id="KW-1185">Reference proteome</keyword>
<sequence>MPPLASCSLHGVRRQRGAISLLAALVLVLAALFTALALDTGRLFLEKRKLQKIADLAALDAAQAMACANDKSSAAFAAAQASALQNGYAGNLPAESGVKLGTVNSAQGLRAFAESVAANAYAVQVETRSIVPASLVVGGWLGGEKVTLKARAVGRSDSFAGISAGSFLARLDPVGLNLLLSGLLGTSVNLDLVSYQGIAAVDLSLLDLIKAQGTVGSVNELLALQMSIGEFFGLMASALSNKGDAATAGYLSVLAAGSTDTFTLALGDLLRVTTEDPEAAAEAKVNVLDLVLLGAEVANGKNAIAIPSAGISVPGGAEIGLSLWVIEPPQIAIGPPGQDEYGNWKTRVQTAQIRLAVDVALLPDPVGIPGILTIQLADLQLAVDAAKTSAWLESIGCPTLGDLDGSATVGSQPGLVDIAIGKLDANGEITGPANVATVEILGLLGGTKIQVGVSAEADLTSDPLATHFDGPFPQTETVGTSLDQALNNALASLANSLNLEVTVGSLNLSLLNQIIGLLKPLLSSVITALGNVLLTPLLEALGVNVGGADLGVFTVRVARPTLVV</sequence>
<reference evidence="2 3" key="1">
    <citation type="submission" date="2016-12" db="EMBL/GenBank/DDBJ databases">
        <title>Genome sequencing of Methylocaldum marinum.</title>
        <authorList>
            <person name="Takeuchi M."/>
            <person name="Kamagata Y."/>
            <person name="Hiraoka S."/>
            <person name="Oshima K."/>
            <person name="Hattori M."/>
            <person name="Iwasaki W."/>
        </authorList>
    </citation>
    <scope>NUCLEOTIDE SEQUENCE [LARGE SCALE GENOMIC DNA]</scope>
    <source>
        <strain evidence="2 3">S8</strain>
    </source>
</reference>
<name>A0A250KLT0_9GAMM</name>
<evidence type="ECO:0000259" key="1">
    <source>
        <dbReference type="Pfam" id="PF13400"/>
    </source>
</evidence>
<feature type="domain" description="Putative Flp pilus-assembly TadG-like N-terminal" evidence="1">
    <location>
        <begin position="17"/>
        <end position="64"/>
    </location>
</feature>
<organism evidence="2 3">
    <name type="scientific">Methylocaldum marinum</name>
    <dbReference type="NCBI Taxonomy" id="1432792"/>
    <lineage>
        <taxon>Bacteria</taxon>
        <taxon>Pseudomonadati</taxon>
        <taxon>Pseudomonadota</taxon>
        <taxon>Gammaproteobacteria</taxon>
        <taxon>Methylococcales</taxon>
        <taxon>Methylococcaceae</taxon>
        <taxon>Methylocaldum</taxon>
    </lineage>
</organism>
<dbReference type="Proteomes" id="UP000266313">
    <property type="component" value="Chromosome"/>
</dbReference>
<proteinExistence type="predicted"/>
<protein>
    <recommendedName>
        <fullName evidence="1">Putative Flp pilus-assembly TadG-like N-terminal domain-containing protein</fullName>
    </recommendedName>
</protein>
<accession>A0A250KLT0</accession>
<dbReference type="KEGG" id="mmai:sS8_0562"/>
<dbReference type="EMBL" id="AP017928">
    <property type="protein sequence ID" value="BBA32527.1"/>
    <property type="molecule type" value="Genomic_DNA"/>
</dbReference>
<evidence type="ECO:0000313" key="2">
    <source>
        <dbReference type="EMBL" id="BBA32527.1"/>
    </source>
</evidence>
<dbReference type="AlphaFoldDB" id="A0A250KLT0"/>
<evidence type="ECO:0000313" key="3">
    <source>
        <dbReference type="Proteomes" id="UP000266313"/>
    </source>
</evidence>
<dbReference type="Pfam" id="PF13400">
    <property type="entry name" value="Tad"/>
    <property type="match status" value="1"/>
</dbReference>
<dbReference type="InterPro" id="IPR028087">
    <property type="entry name" value="Tad_N"/>
</dbReference>